<dbReference type="InterPro" id="IPR005828">
    <property type="entry name" value="MFS_sugar_transport-like"/>
</dbReference>
<evidence type="ECO:0000256" key="1">
    <source>
        <dbReference type="ARBA" id="ARBA00004141"/>
    </source>
</evidence>
<reference evidence="6 7" key="1">
    <citation type="journal article" date="2016" name="Genome Announc.">
        <title>Genome Sequence of Madurella mycetomatis mm55, Isolated from a Human Mycetoma Case in Sudan.</title>
        <authorList>
            <person name="Smit S."/>
            <person name="Derks M.F."/>
            <person name="Bervoets S."/>
            <person name="Fahal A."/>
            <person name="van Leeuwen W."/>
            <person name="van Belkum A."/>
            <person name="van de Sande W.W."/>
        </authorList>
    </citation>
    <scope>NUCLEOTIDE SEQUENCE [LARGE SCALE GENOMIC DNA]</scope>
    <source>
        <strain evidence="7">mm55</strain>
    </source>
</reference>
<proteinExistence type="predicted"/>
<keyword evidence="2 5" id="KW-0812">Transmembrane</keyword>
<dbReference type="Proteomes" id="UP000078237">
    <property type="component" value="Unassembled WGS sequence"/>
</dbReference>
<protein>
    <submittedName>
        <fullName evidence="6">Galactose transporter</fullName>
    </submittedName>
</protein>
<dbReference type="OrthoDB" id="6612291at2759"/>
<dbReference type="EMBL" id="LCTW02000257">
    <property type="protein sequence ID" value="KXX75654.1"/>
    <property type="molecule type" value="Genomic_DNA"/>
</dbReference>
<feature type="transmembrane region" description="Helical" evidence="5">
    <location>
        <begin position="359"/>
        <end position="380"/>
    </location>
</feature>
<evidence type="ECO:0000313" key="6">
    <source>
        <dbReference type="EMBL" id="KXX75654.1"/>
    </source>
</evidence>
<keyword evidence="4 5" id="KW-0472">Membrane</keyword>
<dbReference type="InterPro" id="IPR050360">
    <property type="entry name" value="MFS_Sugar_Transporters"/>
</dbReference>
<dbReference type="AlphaFoldDB" id="A0A175VY29"/>
<feature type="transmembrane region" description="Helical" evidence="5">
    <location>
        <begin position="262"/>
        <end position="287"/>
    </location>
</feature>
<accession>A0A175VY29</accession>
<dbReference type="Gene3D" id="1.20.1250.20">
    <property type="entry name" value="MFS general substrate transporter like domains"/>
    <property type="match status" value="1"/>
</dbReference>
<gene>
    <name evidence="6" type="ORF">MMYC01_207991</name>
</gene>
<keyword evidence="7" id="KW-1185">Reference proteome</keyword>
<dbReference type="GO" id="GO:0016020">
    <property type="term" value="C:membrane"/>
    <property type="evidence" value="ECO:0007669"/>
    <property type="project" value="UniProtKB-SubCell"/>
</dbReference>
<evidence type="ECO:0000256" key="3">
    <source>
        <dbReference type="ARBA" id="ARBA00022989"/>
    </source>
</evidence>
<keyword evidence="3 5" id="KW-1133">Transmembrane helix</keyword>
<dbReference type="GO" id="GO:0005351">
    <property type="term" value="F:carbohydrate:proton symporter activity"/>
    <property type="evidence" value="ECO:0007669"/>
    <property type="project" value="TreeGrafter"/>
</dbReference>
<feature type="transmembrane region" description="Helical" evidence="5">
    <location>
        <begin position="141"/>
        <end position="162"/>
    </location>
</feature>
<feature type="transmembrane region" description="Helical" evidence="5">
    <location>
        <begin position="103"/>
        <end position="129"/>
    </location>
</feature>
<feature type="transmembrane region" description="Helical" evidence="5">
    <location>
        <begin position="325"/>
        <end position="347"/>
    </location>
</feature>
<evidence type="ECO:0000256" key="4">
    <source>
        <dbReference type="ARBA" id="ARBA00023136"/>
    </source>
</evidence>
<evidence type="ECO:0000256" key="5">
    <source>
        <dbReference type="SAM" id="Phobius"/>
    </source>
</evidence>
<evidence type="ECO:0000313" key="7">
    <source>
        <dbReference type="Proteomes" id="UP000078237"/>
    </source>
</evidence>
<dbReference type="SUPFAM" id="SSF103473">
    <property type="entry name" value="MFS general substrate transporter"/>
    <property type="match status" value="1"/>
</dbReference>
<dbReference type="VEuPathDB" id="FungiDB:MMYC01_207991"/>
<feature type="transmembrane region" description="Helical" evidence="5">
    <location>
        <begin position="392"/>
        <end position="416"/>
    </location>
</feature>
<comment type="caution">
    <text evidence="6">The sequence shown here is derived from an EMBL/GenBank/DDBJ whole genome shotgun (WGS) entry which is preliminary data.</text>
</comment>
<dbReference type="Pfam" id="PF00083">
    <property type="entry name" value="Sugar_tr"/>
    <property type="match status" value="1"/>
</dbReference>
<evidence type="ECO:0000256" key="2">
    <source>
        <dbReference type="ARBA" id="ARBA00022692"/>
    </source>
</evidence>
<comment type="subcellular location">
    <subcellularLocation>
        <location evidence="1">Membrane</location>
        <topology evidence="1">Multi-pass membrane protein</topology>
    </subcellularLocation>
</comment>
<feature type="transmembrane region" description="Helical" evidence="5">
    <location>
        <begin position="299"/>
        <end position="318"/>
    </location>
</feature>
<dbReference type="InterPro" id="IPR036259">
    <property type="entry name" value="MFS_trans_sf"/>
</dbReference>
<dbReference type="PANTHER" id="PTHR48022">
    <property type="entry name" value="PLASTIDIC GLUCOSE TRANSPORTER 4"/>
    <property type="match status" value="1"/>
</dbReference>
<feature type="transmembrane region" description="Helical" evidence="5">
    <location>
        <begin position="75"/>
        <end position="97"/>
    </location>
</feature>
<dbReference type="PANTHER" id="PTHR48022:SF10">
    <property type="entry name" value="MAJOR FACILITATOR SUPERFAMILY (MFS) PROFILE DOMAIN-CONTAINING PROTEIN"/>
    <property type="match status" value="1"/>
</dbReference>
<name>A0A175VY29_9PEZI</name>
<organism evidence="6 7">
    <name type="scientific">Madurella mycetomatis</name>
    <dbReference type="NCBI Taxonomy" id="100816"/>
    <lineage>
        <taxon>Eukaryota</taxon>
        <taxon>Fungi</taxon>
        <taxon>Dikarya</taxon>
        <taxon>Ascomycota</taxon>
        <taxon>Pezizomycotina</taxon>
        <taxon>Sordariomycetes</taxon>
        <taxon>Sordariomycetidae</taxon>
        <taxon>Sordariales</taxon>
        <taxon>Sordariales incertae sedis</taxon>
        <taxon>Madurella</taxon>
    </lineage>
</organism>
<feature type="transmembrane region" description="Helical" evidence="5">
    <location>
        <begin position="174"/>
        <end position="193"/>
    </location>
</feature>
<sequence length="529" mass="58244">MASLNISRDTPFRANLKCFIICFLMSLANVQYGYDTAVIAAFQAMRGFLRVFGYRDPSLPSGWGIEPTHQQLITSFMNVGTIGIWAGSVIGFVGFGVQMGTDTVAGVCVGRTLVGVCNAFYITFANAYVSESAPRHLRAVMGGLFGIMPTIGGMLGTVTVYLAKGIDNQLCYQIPLACLFFFPTVLCVMAVFIPESPRWLLVKNRKEEAERALRSLRGGSLTEELFQEEFVEMVEGIEKEKTLMSGVSLKQIWQGANLRRTILCIGVYSSRAASGLWVFIAYGTYFFQQAGVSDPFAMSMYTFAAGIVGTTFAIWCSYRVLGRRAMLLFGTAGAVVCMAAAALGGTVSPGSPQAAKNFMAWNVIYSVVYGGFAATIAWPISAEVVSSKLRVLTLSVATAIDYVFAWLIAFCSPYFINPRVLNWGMKYCWLWAGANVVTLGQRPKEPQSLEPTNNFEVFFYFLLQEMKGRSLEEIDELFEKRISVKDFPTYECECTKQAREIATQKVETAVLHSELGLGEEEKGHKSGIV</sequence>